<sequence>MEWSYWKVILKYGHVGQRKEVSVARYLTMPTESLLLDVMMEAQHMPGVKARGILSARRITLDEYLIGHREEAENLYLQKLKAFHKITS</sequence>
<name>A0ABW1LB95_9BACL</name>
<comment type="caution">
    <text evidence="1">The sequence shown here is derived from an EMBL/GenBank/DDBJ whole genome shotgun (WGS) entry which is preliminary data.</text>
</comment>
<keyword evidence="2" id="KW-1185">Reference proteome</keyword>
<dbReference type="EMBL" id="JBHSRI010000025">
    <property type="protein sequence ID" value="MFC6040718.1"/>
    <property type="molecule type" value="Genomic_DNA"/>
</dbReference>
<evidence type="ECO:0008006" key="3">
    <source>
        <dbReference type="Google" id="ProtNLM"/>
    </source>
</evidence>
<accession>A0ABW1LB95</accession>
<protein>
    <recommendedName>
        <fullName evidence="3">DNA-binding protein</fullName>
    </recommendedName>
</protein>
<evidence type="ECO:0000313" key="2">
    <source>
        <dbReference type="Proteomes" id="UP001596170"/>
    </source>
</evidence>
<dbReference type="Proteomes" id="UP001596170">
    <property type="component" value="Unassembled WGS sequence"/>
</dbReference>
<dbReference type="RefSeq" id="WP_377735263.1">
    <property type="nucleotide sequence ID" value="NZ_JBHSRI010000025.1"/>
</dbReference>
<organism evidence="1 2">
    <name type="scientific">Paenisporosarcina macmurdoensis</name>
    <dbReference type="NCBI Taxonomy" id="212659"/>
    <lineage>
        <taxon>Bacteria</taxon>
        <taxon>Bacillati</taxon>
        <taxon>Bacillota</taxon>
        <taxon>Bacilli</taxon>
        <taxon>Bacillales</taxon>
        <taxon>Caryophanaceae</taxon>
        <taxon>Paenisporosarcina</taxon>
    </lineage>
</organism>
<reference evidence="2" key="1">
    <citation type="journal article" date="2019" name="Int. J. Syst. Evol. Microbiol.">
        <title>The Global Catalogue of Microorganisms (GCM) 10K type strain sequencing project: providing services to taxonomists for standard genome sequencing and annotation.</title>
        <authorList>
            <consortium name="The Broad Institute Genomics Platform"/>
            <consortium name="The Broad Institute Genome Sequencing Center for Infectious Disease"/>
            <person name="Wu L."/>
            <person name="Ma J."/>
        </authorList>
    </citation>
    <scope>NUCLEOTIDE SEQUENCE [LARGE SCALE GENOMIC DNA]</scope>
    <source>
        <strain evidence="2">CCUG 54527</strain>
    </source>
</reference>
<proteinExistence type="predicted"/>
<evidence type="ECO:0000313" key="1">
    <source>
        <dbReference type="EMBL" id="MFC6040718.1"/>
    </source>
</evidence>
<gene>
    <name evidence="1" type="ORF">ACFPYN_14920</name>
</gene>